<name>A0AAW3C1U1_9TRYP</name>
<dbReference type="PANTHER" id="PTHR48081:SF33">
    <property type="entry name" value="KYNURENINE FORMAMIDASE"/>
    <property type="match status" value="1"/>
</dbReference>
<feature type="region of interest" description="Disordered" evidence="2">
    <location>
        <begin position="834"/>
        <end position="855"/>
    </location>
</feature>
<evidence type="ECO:0000259" key="4">
    <source>
        <dbReference type="Pfam" id="PF20434"/>
    </source>
</evidence>
<feature type="compositionally biased region" description="Basic residues" evidence="2">
    <location>
        <begin position="484"/>
        <end position="501"/>
    </location>
</feature>
<feature type="compositionally biased region" description="Polar residues" evidence="2">
    <location>
        <begin position="367"/>
        <end position="380"/>
    </location>
</feature>
<keyword evidence="3" id="KW-0472">Membrane</keyword>
<evidence type="ECO:0000313" key="5">
    <source>
        <dbReference type="EMBL" id="KAL0509075.1"/>
    </source>
</evidence>
<dbReference type="PANTHER" id="PTHR48081">
    <property type="entry name" value="AB HYDROLASE SUPERFAMILY PROTEIN C4A8.06C"/>
    <property type="match status" value="1"/>
</dbReference>
<dbReference type="EMBL" id="JBAMZJ010000016">
    <property type="protein sequence ID" value="KAL0528257.1"/>
    <property type="molecule type" value="Genomic_DNA"/>
</dbReference>
<dbReference type="Pfam" id="PF20434">
    <property type="entry name" value="BD-FAE"/>
    <property type="match status" value="1"/>
</dbReference>
<feature type="compositionally biased region" description="Low complexity" evidence="2">
    <location>
        <begin position="390"/>
        <end position="402"/>
    </location>
</feature>
<feature type="region of interest" description="Disordered" evidence="2">
    <location>
        <begin position="462"/>
        <end position="512"/>
    </location>
</feature>
<feature type="transmembrane region" description="Helical" evidence="3">
    <location>
        <begin position="9"/>
        <end position="30"/>
    </location>
</feature>
<keyword evidence="1 6" id="KW-0378">Hydrolase</keyword>
<feature type="region of interest" description="Disordered" evidence="2">
    <location>
        <begin position="805"/>
        <end position="824"/>
    </location>
</feature>
<evidence type="ECO:0000313" key="6">
    <source>
        <dbReference type="EMBL" id="KAL0528257.1"/>
    </source>
</evidence>
<comment type="caution">
    <text evidence="6">The sequence shown here is derived from an EMBL/GenBank/DDBJ whole genome shotgun (WGS) entry which is preliminary data.</text>
</comment>
<reference evidence="6 7" key="1">
    <citation type="submission" date="2024-02" db="EMBL/GenBank/DDBJ databases">
        <title>FIRST GENOME SEQUENCES OF Leishmania (Viannia) shawi, Leishmania (Viannia) lindenbergi AND Leishmania (Viannia) utingensis.</title>
        <authorList>
            <person name="Resadore F."/>
            <person name="Custodio M.G.F."/>
            <person name="Boite M.C."/>
            <person name="Cupolillo E."/>
            <person name="Ferreira G.E.M."/>
        </authorList>
    </citation>
    <scope>NUCLEOTIDE SEQUENCE</scope>
    <source>
        <strain evidence="5 7">MCEB/BR/1984/M8408</strain>
        <strain evidence="6">MHOM/BR/2013/18 LTA MLF</strain>
    </source>
</reference>
<organism evidence="6 8">
    <name type="scientific">Leishmania shawi</name>
    <dbReference type="NCBI Taxonomy" id="5680"/>
    <lineage>
        <taxon>Eukaryota</taxon>
        <taxon>Discoba</taxon>
        <taxon>Euglenozoa</taxon>
        <taxon>Kinetoplastea</taxon>
        <taxon>Metakinetoplastina</taxon>
        <taxon>Trypanosomatida</taxon>
        <taxon>Trypanosomatidae</taxon>
        <taxon>Leishmaniinae</taxon>
        <taxon>Leishmania</taxon>
        <taxon>Leishmania guyanensis species complex</taxon>
    </lineage>
</organism>
<evidence type="ECO:0000256" key="3">
    <source>
        <dbReference type="SAM" id="Phobius"/>
    </source>
</evidence>
<feature type="domain" description="BD-FAE-like" evidence="4">
    <location>
        <begin position="570"/>
        <end position="667"/>
    </location>
</feature>
<accession>A0AAW3C1U1</accession>
<dbReference type="SUPFAM" id="SSF53474">
    <property type="entry name" value="alpha/beta-Hydrolases"/>
    <property type="match status" value="1"/>
</dbReference>
<dbReference type="InterPro" id="IPR049492">
    <property type="entry name" value="BD-FAE-like_dom"/>
</dbReference>
<evidence type="ECO:0000256" key="1">
    <source>
        <dbReference type="ARBA" id="ARBA00022801"/>
    </source>
</evidence>
<proteinExistence type="predicted"/>
<feature type="region of interest" description="Disordered" evidence="2">
    <location>
        <begin position="128"/>
        <end position="180"/>
    </location>
</feature>
<feature type="compositionally biased region" description="Basic and acidic residues" evidence="2">
    <location>
        <begin position="805"/>
        <end position="818"/>
    </location>
</feature>
<dbReference type="Proteomes" id="UP001443563">
    <property type="component" value="Unassembled WGS sequence"/>
</dbReference>
<feature type="transmembrane region" description="Helical" evidence="3">
    <location>
        <begin position="36"/>
        <end position="55"/>
    </location>
</feature>
<dbReference type="EMBL" id="JBAMZM010000016">
    <property type="protein sequence ID" value="KAL0509075.1"/>
    <property type="molecule type" value="Genomic_DNA"/>
</dbReference>
<keyword evidence="3" id="KW-1133">Transmembrane helix</keyword>
<evidence type="ECO:0000313" key="8">
    <source>
        <dbReference type="Proteomes" id="UP001500493"/>
    </source>
</evidence>
<dbReference type="InterPro" id="IPR050300">
    <property type="entry name" value="GDXG_lipolytic_enzyme"/>
</dbReference>
<dbReference type="AlphaFoldDB" id="A0AAW3C1U1"/>
<gene>
    <name evidence="5" type="ORF">Q4I29_002223</name>
    <name evidence="6" type="ORF">Q4I32_002296</name>
</gene>
<dbReference type="Proteomes" id="UP001500493">
    <property type="component" value="Unassembled WGS sequence"/>
</dbReference>
<keyword evidence="7" id="KW-1185">Reference proteome</keyword>
<feature type="region of interest" description="Disordered" evidence="2">
    <location>
        <begin position="260"/>
        <end position="287"/>
    </location>
</feature>
<protein>
    <submittedName>
        <fullName evidence="6">Carboxylesterase family/alpha/beta hydrolase fold</fullName>
    </submittedName>
</protein>
<keyword evidence="3" id="KW-0812">Transmembrane</keyword>
<dbReference type="GO" id="GO:0016787">
    <property type="term" value="F:hydrolase activity"/>
    <property type="evidence" value="ECO:0007669"/>
    <property type="project" value="UniProtKB-KW"/>
</dbReference>
<dbReference type="Gene3D" id="3.40.50.1820">
    <property type="entry name" value="alpha/beta hydrolase"/>
    <property type="match status" value="1"/>
</dbReference>
<evidence type="ECO:0000256" key="2">
    <source>
        <dbReference type="SAM" id="MobiDB-lite"/>
    </source>
</evidence>
<dbReference type="InterPro" id="IPR029058">
    <property type="entry name" value="AB_hydrolase_fold"/>
</dbReference>
<feature type="region of interest" description="Disordered" evidence="2">
    <location>
        <begin position="337"/>
        <end position="410"/>
    </location>
</feature>
<evidence type="ECO:0000313" key="7">
    <source>
        <dbReference type="Proteomes" id="UP001443563"/>
    </source>
</evidence>
<sequence>MLPYAVRQLVWMLTSALQLLYALSTGVVWVAQMLRLFVYSACVAVCFIPHCWWYLTSPNIIRRVSYRSSEKTKRRNILRVLEAEGVDLREVLRKDSIVQAMQPPHQVQLSSSSAVALAVARRRRRLETAAATGQRDGAGKDCTGCQSRQRPARGPLTPRHHRLVPCRSPSSACREGEAEAPAVDQRMRGFSGDHRLPHAIDGEIDDRALSLLYPTSLSSPLRDGEASGGGCDQRLPPGLNSEPLGRGSDKCDTIAVVSSSLQRRPHPSPSHSAFNGPRHGGIDASTCDPHSVTALERLVGTATCNLNPADGSAMRSLPLRQPQHPQLQRFSIGDTVAQRSREPEGAEQQQQEAHSGPSVADAARAKVQSSLPSSSGTENQPYKLRRSAAGDEAATTRAAPADSMEEPMNRCNHLGSQQHVWAYEGRPVYYETLPKASPSSDPMLRDMLAAFHDAEGVKVTAGLSQDDHSSGPHSRRQTGGASARRQRRRGGAPPQHRRGRAKREASAHALRTPHARTFSEENFFVDLDEEDEEDRMNLHNRATVDIVLPAPLDTIMKTLQYAQQSKRLRRKRFPIVIDVSGAMWIIGSHLWSTMIARVLAQRGYVVFCPDYRNFPQTTMEGMTLDVSDAIAWVLNNAERYNGDLNNVTLIGHSAGAHLTMMSLLSQAQLSAYRCNAEQGAYEGVPPPSDVAYNVPRYNPRESIHRYVGLSGIYNVEGLVNHFQAKGLYRDVLYQIAGGKAHMARYTLNAYFDDRRGGDTGEVLPDNIFDFFPQRMFFMHGDADKSAPIGESSSLVGMLRAAQERYTQRRSVRNEEARRHAQRSRRLLPGVLAAAAGEARSSSTAPTTGVSTSASARRTAAVGFANVGSTAMTAAEGPFGAAVKLTDPSETILVQNSDPFDTDAAPYLPQQQQQQQPYATDAPLFSILSPMSISPIIPSSREDRAQPPVEVGFLVISGGGHSDAFVDECVAAGRSCCVDFLCDYESAIDLQGNTSEPVSHRLDCEGISGNPLSGSVWTASMTAEDRTPLFGAHASKMSVMPDAVLPLAVPYEERSLPLRLCTMISPF</sequence>
<feature type="compositionally biased region" description="Low complexity" evidence="2">
    <location>
        <begin position="846"/>
        <end position="855"/>
    </location>
</feature>
<feature type="region of interest" description="Disordered" evidence="2">
    <location>
        <begin position="218"/>
        <end position="248"/>
    </location>
</feature>